<name>A0AAD6ULB2_9AGAR</name>
<keyword evidence="2" id="KW-1185">Reference proteome</keyword>
<reference evidence="1" key="1">
    <citation type="submission" date="2023-03" db="EMBL/GenBank/DDBJ databases">
        <title>Massive genome expansion in bonnet fungi (Mycena s.s.) driven by repeated elements and novel gene families across ecological guilds.</title>
        <authorList>
            <consortium name="Lawrence Berkeley National Laboratory"/>
            <person name="Harder C.B."/>
            <person name="Miyauchi S."/>
            <person name="Viragh M."/>
            <person name="Kuo A."/>
            <person name="Thoen E."/>
            <person name="Andreopoulos B."/>
            <person name="Lu D."/>
            <person name="Skrede I."/>
            <person name="Drula E."/>
            <person name="Henrissat B."/>
            <person name="Morin E."/>
            <person name="Kohler A."/>
            <person name="Barry K."/>
            <person name="LaButti K."/>
            <person name="Morin E."/>
            <person name="Salamov A."/>
            <person name="Lipzen A."/>
            <person name="Mereny Z."/>
            <person name="Hegedus B."/>
            <person name="Baldrian P."/>
            <person name="Stursova M."/>
            <person name="Weitz H."/>
            <person name="Taylor A."/>
            <person name="Grigoriev I.V."/>
            <person name="Nagy L.G."/>
            <person name="Martin F."/>
            <person name="Kauserud H."/>
        </authorList>
    </citation>
    <scope>NUCLEOTIDE SEQUENCE</scope>
    <source>
        <strain evidence="1">CBHHK173m</strain>
    </source>
</reference>
<accession>A0AAD6ULB2</accession>
<sequence>MRTNVRPIHGILAGYQPNIAAKYCLTKIWMKLETCVCGGHWCAALVVLVRCAVTRRVLTCHIWLQLDHDGKHNVAKTWLTSLLIYATLSSAAPLRQAAPHTIPSCTHLTVTIFNGRISRTVLTATQLVKVAVHAISAGALSAPTHPCAEHHQHKCKHATGACKAQEAGLRGKMLNVLQSFCSSLARLISSHTNLKACGTGNADTYTTHATSDLETPPQPLFNFSTCAVHAVCPCTQLTAPILYRLPARATAAHLQ</sequence>
<gene>
    <name evidence="1" type="ORF">B0H15DRAFT_796044</name>
</gene>
<dbReference type="Proteomes" id="UP001222325">
    <property type="component" value="Unassembled WGS sequence"/>
</dbReference>
<proteinExistence type="predicted"/>
<organism evidence="1 2">
    <name type="scientific">Mycena belliarum</name>
    <dbReference type="NCBI Taxonomy" id="1033014"/>
    <lineage>
        <taxon>Eukaryota</taxon>
        <taxon>Fungi</taxon>
        <taxon>Dikarya</taxon>
        <taxon>Basidiomycota</taxon>
        <taxon>Agaricomycotina</taxon>
        <taxon>Agaricomycetes</taxon>
        <taxon>Agaricomycetidae</taxon>
        <taxon>Agaricales</taxon>
        <taxon>Marasmiineae</taxon>
        <taxon>Mycenaceae</taxon>
        <taxon>Mycena</taxon>
    </lineage>
</organism>
<evidence type="ECO:0000313" key="1">
    <source>
        <dbReference type="EMBL" id="KAJ7102624.1"/>
    </source>
</evidence>
<evidence type="ECO:0000313" key="2">
    <source>
        <dbReference type="Proteomes" id="UP001222325"/>
    </source>
</evidence>
<dbReference type="EMBL" id="JARJCN010000003">
    <property type="protein sequence ID" value="KAJ7102624.1"/>
    <property type="molecule type" value="Genomic_DNA"/>
</dbReference>
<comment type="caution">
    <text evidence="1">The sequence shown here is derived from an EMBL/GenBank/DDBJ whole genome shotgun (WGS) entry which is preliminary data.</text>
</comment>
<protein>
    <submittedName>
        <fullName evidence="1">Uncharacterized protein</fullName>
    </submittedName>
</protein>
<dbReference type="AlphaFoldDB" id="A0AAD6ULB2"/>